<evidence type="ECO:0000256" key="1">
    <source>
        <dbReference type="SAM" id="SignalP"/>
    </source>
</evidence>
<protein>
    <submittedName>
        <fullName evidence="2">Uncharacterized protein</fullName>
    </submittedName>
</protein>
<proteinExistence type="predicted"/>
<comment type="caution">
    <text evidence="2">The sequence shown here is derived from an EMBL/GenBank/DDBJ whole genome shotgun (WGS) entry which is preliminary data.</text>
</comment>
<dbReference type="RefSeq" id="WP_349217948.1">
    <property type="nucleotide sequence ID" value="NZ_JBBMFD010000002.1"/>
</dbReference>
<dbReference type="PROSITE" id="PS51257">
    <property type="entry name" value="PROKAR_LIPOPROTEIN"/>
    <property type="match status" value="1"/>
</dbReference>
<dbReference type="EMBL" id="JBBMFD010000002">
    <property type="protein sequence ID" value="MEQ2439684.1"/>
    <property type="molecule type" value="Genomic_DNA"/>
</dbReference>
<reference evidence="2 3" key="1">
    <citation type="submission" date="2024-03" db="EMBL/GenBank/DDBJ databases">
        <title>Human intestinal bacterial collection.</title>
        <authorList>
            <person name="Pauvert C."/>
            <person name="Hitch T.C.A."/>
            <person name="Clavel T."/>
        </authorList>
    </citation>
    <scope>NUCLEOTIDE SEQUENCE [LARGE SCALE GENOMIC DNA]</scope>
    <source>
        <strain evidence="2 3">CLA-JM-H44</strain>
    </source>
</reference>
<organism evidence="2 3">
    <name type="scientific">Solibaculum intestinale</name>
    <dbReference type="NCBI Taxonomy" id="3133165"/>
    <lineage>
        <taxon>Bacteria</taxon>
        <taxon>Bacillati</taxon>
        <taxon>Bacillota</taxon>
        <taxon>Clostridia</taxon>
        <taxon>Eubacteriales</taxon>
        <taxon>Oscillospiraceae</taxon>
        <taxon>Solibaculum</taxon>
    </lineage>
</organism>
<evidence type="ECO:0000313" key="2">
    <source>
        <dbReference type="EMBL" id="MEQ2439684.1"/>
    </source>
</evidence>
<dbReference type="Proteomes" id="UP001489509">
    <property type="component" value="Unassembled WGS sequence"/>
</dbReference>
<keyword evidence="1" id="KW-0732">Signal</keyword>
<feature type="chain" id="PRO_5045963973" evidence="1">
    <location>
        <begin position="28"/>
        <end position="201"/>
    </location>
</feature>
<sequence>MKRLLPPVILFAVLSLFLSSCSPPQTASSSVPSMSDPDPYYAFFSVPSDLSFLEFPEDYALPVLISAHSEVLDLRETEITPYQGNSVFYVPASIPYVALGEPVQIRIRGEQPDSIRLEDYALKLENLDRWETPMILSLEFHDGKAAFALRDHPAATLDSEGGYEPGTSIRGFKLICKWGNTEKHYTCMVRTDYFVDLSEGF</sequence>
<feature type="signal peptide" evidence="1">
    <location>
        <begin position="1"/>
        <end position="27"/>
    </location>
</feature>
<evidence type="ECO:0000313" key="3">
    <source>
        <dbReference type="Proteomes" id="UP001489509"/>
    </source>
</evidence>
<name>A0ABV1DXD9_9FIRM</name>
<accession>A0ABV1DXD9</accession>
<gene>
    <name evidence="2" type="ORF">WMO26_02455</name>
</gene>
<keyword evidence="3" id="KW-1185">Reference proteome</keyword>